<evidence type="ECO:0000256" key="3">
    <source>
        <dbReference type="ARBA" id="ARBA00021347"/>
    </source>
</evidence>
<comment type="similarity">
    <text evidence="2">Belongs to the SKP1 family.</text>
</comment>
<dbReference type="SMART" id="SM00512">
    <property type="entry name" value="Skp1"/>
    <property type="match status" value="1"/>
</dbReference>
<dbReference type="GO" id="GO:0005634">
    <property type="term" value="C:nucleus"/>
    <property type="evidence" value="ECO:0007669"/>
    <property type="project" value="UniProtKB-SubCell"/>
</dbReference>
<evidence type="ECO:0000256" key="1">
    <source>
        <dbReference type="ARBA" id="ARBA00004123"/>
    </source>
</evidence>
<accession>A0A642UR18</accession>
<sequence length="94" mass="10828">MSEYISLVASNGNKYVVLKEVAQISPVIRSAQGFEEGHTGRVELDMEWDVLECIVNYMYYHYKYKDVDAGDVPEFHIPTHLTLDLLVEADYLEL</sequence>
<dbReference type="Gene3D" id="3.30.710.10">
    <property type="entry name" value="Potassium Channel Kv1.1, Chain A"/>
    <property type="match status" value="1"/>
</dbReference>
<proteinExistence type="inferred from homology"/>
<dbReference type="InterPro" id="IPR011333">
    <property type="entry name" value="SKP1/BTB/POZ_sf"/>
</dbReference>
<dbReference type="InterPro" id="IPR001232">
    <property type="entry name" value="SKP1-like"/>
</dbReference>
<dbReference type="AlphaFoldDB" id="A0A642UR18"/>
<keyword evidence="6" id="KW-1185">Reference proteome</keyword>
<organism evidence="5 6">
    <name type="scientific">Diutina rugosa</name>
    <name type="common">Yeast</name>
    <name type="synonym">Candida rugosa</name>
    <dbReference type="NCBI Taxonomy" id="5481"/>
    <lineage>
        <taxon>Eukaryota</taxon>
        <taxon>Fungi</taxon>
        <taxon>Dikarya</taxon>
        <taxon>Ascomycota</taxon>
        <taxon>Saccharomycotina</taxon>
        <taxon>Pichiomycetes</taxon>
        <taxon>Debaryomycetaceae</taxon>
        <taxon>Diutina</taxon>
    </lineage>
</organism>
<dbReference type="VEuPathDB" id="FungiDB:DIURU_003260"/>
<dbReference type="OMA" id="HCNCARA"/>
<evidence type="ECO:0000256" key="2">
    <source>
        <dbReference type="ARBA" id="ARBA00009993"/>
    </source>
</evidence>
<dbReference type="GO" id="GO:0006511">
    <property type="term" value="P:ubiquitin-dependent protein catabolic process"/>
    <property type="evidence" value="ECO:0007669"/>
    <property type="project" value="InterPro"/>
</dbReference>
<keyword evidence="4" id="KW-0539">Nucleus</keyword>
<dbReference type="PANTHER" id="PTHR20648">
    <property type="entry name" value="ELONGIN-C"/>
    <property type="match status" value="1"/>
</dbReference>
<gene>
    <name evidence="5" type="ORF">DIURU_003260</name>
</gene>
<evidence type="ECO:0000256" key="4">
    <source>
        <dbReference type="ARBA" id="ARBA00023242"/>
    </source>
</evidence>
<dbReference type="OrthoDB" id="249087at2759"/>
<protein>
    <recommendedName>
        <fullName evidence="3">Elongin-C</fullName>
    </recommendedName>
</protein>
<name>A0A642UR18_DIURU</name>
<comment type="subcellular location">
    <subcellularLocation>
        <location evidence="1">Nucleus</location>
    </subcellularLocation>
</comment>
<dbReference type="GeneID" id="54781911"/>
<dbReference type="EMBL" id="SWFT01000103">
    <property type="protein sequence ID" value="KAA8901408.1"/>
    <property type="molecule type" value="Genomic_DNA"/>
</dbReference>
<evidence type="ECO:0000313" key="6">
    <source>
        <dbReference type="Proteomes" id="UP000449547"/>
    </source>
</evidence>
<dbReference type="Proteomes" id="UP000449547">
    <property type="component" value="Unassembled WGS sequence"/>
</dbReference>
<dbReference type="InterPro" id="IPR039948">
    <property type="entry name" value="ELC1"/>
</dbReference>
<dbReference type="RefSeq" id="XP_034011933.1">
    <property type="nucleotide sequence ID" value="XM_034156003.1"/>
</dbReference>
<dbReference type="SUPFAM" id="SSF54695">
    <property type="entry name" value="POZ domain"/>
    <property type="match status" value="1"/>
</dbReference>
<dbReference type="FunFam" id="3.30.710.10:FF:000035">
    <property type="entry name" value="Elongin C transcription elongation factor"/>
    <property type="match status" value="1"/>
</dbReference>
<evidence type="ECO:0000313" key="5">
    <source>
        <dbReference type="EMBL" id="KAA8901408.1"/>
    </source>
</evidence>
<reference evidence="5 6" key="1">
    <citation type="submission" date="2019-07" db="EMBL/GenBank/DDBJ databases">
        <title>Genome assembly of two rare yeast pathogens: Diutina rugosa and Trichomonascus ciferrii.</title>
        <authorList>
            <person name="Mixao V."/>
            <person name="Saus E."/>
            <person name="Hansen A."/>
            <person name="Lass-Flor C."/>
            <person name="Gabaldon T."/>
        </authorList>
    </citation>
    <scope>NUCLEOTIDE SEQUENCE [LARGE SCALE GENOMIC DNA]</scope>
    <source>
        <strain evidence="5 6">CBS 613</strain>
    </source>
</reference>
<comment type="caution">
    <text evidence="5">The sequence shown here is derived from an EMBL/GenBank/DDBJ whole genome shotgun (WGS) entry which is preliminary data.</text>
</comment>